<organism evidence="1 2">
    <name type="scientific">Aristaeella lactis</name>
    <dbReference type="NCBI Taxonomy" id="3046383"/>
    <lineage>
        <taxon>Bacteria</taxon>
        <taxon>Bacillati</taxon>
        <taxon>Bacillota</taxon>
        <taxon>Clostridia</taxon>
        <taxon>Eubacteriales</taxon>
        <taxon>Aristaeellaceae</taxon>
        <taxon>Aristaeella</taxon>
    </lineage>
</organism>
<gene>
    <name evidence="1" type="ORF">SAMN06297397_0367</name>
</gene>
<evidence type="ECO:0000313" key="2">
    <source>
        <dbReference type="Proteomes" id="UP000192328"/>
    </source>
</evidence>
<sequence length="236" mass="25161">MKKRTAAVFLVLCVLFCGVTAGMSETEDDILEESFHSALNGPGSVEGLSASFSVSGYNIPTFSDGDFKYRMSDDGETAVLVSYSGTDADVVFPDTVNGLPVTGIDTAMCLCDPTLESIRIPGSVQTIGIRAFAQCTSLKTVVIDEGVTKLDKCCFGGCTELEKIRLPESLEIVDECAFASCDRLQEITFGSGLKSIGNMAFLKCSMLSRVILPGGDDVLIGQNAFGECADDFRIVY</sequence>
<protein>
    <submittedName>
        <fullName evidence="1">Leucine rich repeat-containing protein</fullName>
    </submittedName>
</protein>
<dbReference type="Proteomes" id="UP000192328">
    <property type="component" value="Unassembled WGS sequence"/>
</dbReference>
<name>A0AC61PHZ2_9FIRM</name>
<evidence type="ECO:0000313" key="1">
    <source>
        <dbReference type="EMBL" id="SMC37117.1"/>
    </source>
</evidence>
<accession>A0AC61PHZ2</accession>
<reference evidence="1" key="1">
    <citation type="submission" date="2017-04" db="EMBL/GenBank/DDBJ databases">
        <authorList>
            <person name="Varghese N."/>
            <person name="Submissions S."/>
        </authorList>
    </citation>
    <scope>NUCLEOTIDE SEQUENCE</scope>
    <source>
        <strain evidence="1">WTE2008</strain>
    </source>
</reference>
<comment type="caution">
    <text evidence="1">The sequence shown here is derived from an EMBL/GenBank/DDBJ whole genome shotgun (WGS) entry which is preliminary data.</text>
</comment>
<keyword evidence="2" id="KW-1185">Reference proteome</keyword>
<dbReference type="EMBL" id="FWXZ01000001">
    <property type="protein sequence ID" value="SMC37117.1"/>
    <property type="molecule type" value="Genomic_DNA"/>
</dbReference>
<proteinExistence type="predicted"/>